<sequence length="58" mass="6251">MARDKSPLYRDAALARLASPEKLDARLQLLGYPRSVLLALAVLLAGTAAFAAWLLTAR</sequence>
<evidence type="ECO:0000313" key="3">
    <source>
        <dbReference type="Proteomes" id="UP000501534"/>
    </source>
</evidence>
<protein>
    <submittedName>
        <fullName evidence="2">Uncharacterized protein</fullName>
    </submittedName>
</protein>
<accession>A0A6M4GRC1</accession>
<evidence type="ECO:0000256" key="1">
    <source>
        <dbReference type="SAM" id="Phobius"/>
    </source>
</evidence>
<dbReference type="EMBL" id="CP053069">
    <property type="protein sequence ID" value="QJR09879.1"/>
    <property type="molecule type" value="Genomic_DNA"/>
</dbReference>
<dbReference type="RefSeq" id="WP_171089950.1">
    <property type="nucleotide sequence ID" value="NZ_CP053069.1"/>
</dbReference>
<reference evidence="2 3" key="1">
    <citation type="submission" date="2020-04" db="EMBL/GenBank/DDBJ databases">
        <title>Usitatibacter rugosus gen. nov., sp. nov. and Usitatibacter palustris sp. nov., novel members of Usitatibacteraceae fam. nov. within the order Nitrosomonadales isolated from soil.</title>
        <authorList>
            <person name="Huber K.J."/>
            <person name="Neumann-Schaal M."/>
            <person name="Geppert A."/>
            <person name="Luckner M."/>
            <person name="Wanner G."/>
            <person name="Overmann J."/>
        </authorList>
    </citation>
    <scope>NUCLEOTIDE SEQUENCE [LARGE SCALE GENOMIC DNA]</scope>
    <source>
        <strain evidence="2 3">0125_3</strain>
    </source>
</reference>
<name>A0A6M4GRC1_9PROT</name>
<keyword evidence="1" id="KW-0812">Transmembrane</keyword>
<gene>
    <name evidence="2" type="ORF">DSM104443_00929</name>
</gene>
<dbReference type="AlphaFoldDB" id="A0A6M4GRC1"/>
<feature type="transmembrane region" description="Helical" evidence="1">
    <location>
        <begin position="36"/>
        <end position="55"/>
    </location>
</feature>
<proteinExistence type="predicted"/>
<dbReference type="KEGG" id="uru:DSM104443_00929"/>
<evidence type="ECO:0000313" key="2">
    <source>
        <dbReference type="EMBL" id="QJR09879.1"/>
    </source>
</evidence>
<organism evidence="2 3">
    <name type="scientific">Usitatibacter rugosus</name>
    <dbReference type="NCBI Taxonomy" id="2732067"/>
    <lineage>
        <taxon>Bacteria</taxon>
        <taxon>Pseudomonadati</taxon>
        <taxon>Pseudomonadota</taxon>
        <taxon>Betaproteobacteria</taxon>
        <taxon>Nitrosomonadales</taxon>
        <taxon>Usitatibacteraceae</taxon>
        <taxon>Usitatibacter</taxon>
    </lineage>
</organism>
<keyword evidence="3" id="KW-1185">Reference proteome</keyword>
<keyword evidence="1" id="KW-1133">Transmembrane helix</keyword>
<dbReference type="Proteomes" id="UP000501534">
    <property type="component" value="Chromosome"/>
</dbReference>
<keyword evidence="1" id="KW-0472">Membrane</keyword>